<organism evidence="1 2">
    <name type="scientific">Flavihumibacter petaseus NBRC 106054</name>
    <dbReference type="NCBI Taxonomy" id="1220578"/>
    <lineage>
        <taxon>Bacteria</taxon>
        <taxon>Pseudomonadati</taxon>
        <taxon>Bacteroidota</taxon>
        <taxon>Chitinophagia</taxon>
        <taxon>Chitinophagales</taxon>
        <taxon>Chitinophagaceae</taxon>
        <taxon>Flavihumibacter</taxon>
    </lineage>
</organism>
<sequence length="169" mass="18669">MAIKKKKPDFVINGDFLLRRMAGKGGWTYAAIPDPLPKGDRPFGYKRVSGTVDGHTVTGCSLMPMQGGGLFLPVNASLRKAIGKKAGDTVRIALYPDEAPIGLPEDFAACLEDAPGALEIFRSFTHSQQKYFLVWIDGARREETRVNRIAKSISKILRGETLYDQWGRI</sequence>
<keyword evidence="2" id="KW-1185">Reference proteome</keyword>
<dbReference type="Gene3D" id="2.40.30.100">
    <property type="entry name" value="AF2212/PG0164-like"/>
    <property type="match status" value="1"/>
</dbReference>
<dbReference type="EMBL" id="BBWV01000001">
    <property type="protein sequence ID" value="GAO42621.1"/>
    <property type="molecule type" value="Genomic_DNA"/>
</dbReference>
<reference evidence="1 2" key="1">
    <citation type="submission" date="2015-04" db="EMBL/GenBank/DDBJ databases">
        <title>Whole genome shotgun sequence of Flavihumibacter petaseus NBRC 106054.</title>
        <authorList>
            <person name="Miyazawa S."/>
            <person name="Hosoyama A."/>
            <person name="Hashimoto M."/>
            <person name="Noguchi M."/>
            <person name="Tsuchikane K."/>
            <person name="Ohji S."/>
            <person name="Yamazoe A."/>
            <person name="Ichikawa N."/>
            <person name="Kimura A."/>
            <person name="Fujita N."/>
        </authorList>
    </citation>
    <scope>NUCLEOTIDE SEQUENCE [LARGE SCALE GENOMIC DNA]</scope>
    <source>
        <strain evidence="1 2">NBRC 106054</strain>
    </source>
</reference>
<evidence type="ECO:0000313" key="1">
    <source>
        <dbReference type="EMBL" id="GAO42621.1"/>
    </source>
</evidence>
<dbReference type="AlphaFoldDB" id="A0A0E9MYZ1"/>
<dbReference type="InterPro" id="IPR015018">
    <property type="entry name" value="DUF1905"/>
</dbReference>
<dbReference type="Pfam" id="PF08922">
    <property type="entry name" value="DUF1905"/>
    <property type="match status" value="1"/>
</dbReference>
<protein>
    <recommendedName>
        <fullName evidence="3">DUF1905 domain-containing protein</fullName>
    </recommendedName>
</protein>
<evidence type="ECO:0000313" key="2">
    <source>
        <dbReference type="Proteomes" id="UP000033121"/>
    </source>
</evidence>
<dbReference type="RefSeq" id="WP_046368275.1">
    <property type="nucleotide sequence ID" value="NZ_BBWV01000001.1"/>
</dbReference>
<proteinExistence type="predicted"/>
<dbReference type="SUPFAM" id="SSF141694">
    <property type="entry name" value="AF2212/PG0164-like"/>
    <property type="match status" value="1"/>
</dbReference>
<gene>
    <name evidence="1" type="ORF">FPE01S_01_16360</name>
</gene>
<dbReference type="STRING" id="1220578.FPE01S_01_16360"/>
<dbReference type="Proteomes" id="UP000033121">
    <property type="component" value="Unassembled WGS sequence"/>
</dbReference>
<dbReference type="InterPro" id="IPR037079">
    <property type="entry name" value="AF2212/PG0164-like_sf"/>
</dbReference>
<dbReference type="Pfam" id="PF13376">
    <property type="entry name" value="OmdA"/>
    <property type="match status" value="1"/>
</dbReference>
<accession>A0A0E9MYZ1</accession>
<dbReference type="OrthoDB" id="680797at2"/>
<name>A0A0E9MYZ1_9BACT</name>
<comment type="caution">
    <text evidence="1">The sequence shown here is derived from an EMBL/GenBank/DDBJ whole genome shotgun (WGS) entry which is preliminary data.</text>
</comment>
<evidence type="ECO:0008006" key="3">
    <source>
        <dbReference type="Google" id="ProtNLM"/>
    </source>
</evidence>